<dbReference type="RefSeq" id="XP_006697271.1">
    <property type="nucleotide sequence ID" value="XM_006697208.1"/>
</dbReference>
<dbReference type="PANTHER" id="PTHR14527">
    <property type="entry name" value="PROTEIN MIS12 HOMOLOG"/>
    <property type="match status" value="1"/>
</dbReference>
<dbReference type="HOGENOM" id="CLU_046437_1_0_1"/>
<dbReference type="AlphaFoldDB" id="G0SHG4"/>
<comment type="similarity">
    <text evidence="2">Belongs to the mis12 family.</text>
</comment>
<keyword evidence="12" id="KW-1185">Reference proteome</keyword>
<dbReference type="eggNOG" id="ENOG502S72R">
    <property type="taxonomic scope" value="Eukaryota"/>
</dbReference>
<feature type="region of interest" description="Disordered" evidence="10">
    <location>
        <begin position="368"/>
        <end position="401"/>
    </location>
</feature>
<proteinExistence type="inferred from homology"/>
<keyword evidence="4" id="KW-0132">Cell division</keyword>
<dbReference type="GeneID" id="18261031"/>
<dbReference type="InterPro" id="IPR008685">
    <property type="entry name" value="Centromere_Mis12"/>
</dbReference>
<evidence type="ECO:0000256" key="1">
    <source>
        <dbReference type="ARBA" id="ARBA00004629"/>
    </source>
</evidence>
<dbReference type="OMA" id="EHFSYPP"/>
<protein>
    <recommendedName>
        <fullName evidence="13">Kinetochore-associated protein MTW1</fullName>
    </recommendedName>
</protein>
<accession>G0SHG4</accession>
<dbReference type="KEGG" id="cthr:CTHT_0069930"/>
<dbReference type="GO" id="GO:0051301">
    <property type="term" value="P:cell division"/>
    <property type="evidence" value="ECO:0007669"/>
    <property type="project" value="UniProtKB-KW"/>
</dbReference>
<evidence type="ECO:0000256" key="4">
    <source>
        <dbReference type="ARBA" id="ARBA00022618"/>
    </source>
</evidence>
<dbReference type="GO" id="GO:0051382">
    <property type="term" value="P:kinetochore assembly"/>
    <property type="evidence" value="ECO:0007669"/>
    <property type="project" value="TreeGrafter"/>
</dbReference>
<evidence type="ECO:0000313" key="12">
    <source>
        <dbReference type="Proteomes" id="UP000008066"/>
    </source>
</evidence>
<keyword evidence="8" id="KW-0131">Cell cycle</keyword>
<keyword evidence="9" id="KW-0137">Centromere</keyword>
<dbReference type="STRING" id="759272.G0SHG4"/>
<evidence type="ECO:0000256" key="5">
    <source>
        <dbReference type="ARBA" id="ARBA00022776"/>
    </source>
</evidence>
<dbReference type="PANTHER" id="PTHR14527:SF2">
    <property type="entry name" value="PROTEIN MIS12 HOMOLOG"/>
    <property type="match status" value="1"/>
</dbReference>
<dbReference type="GO" id="GO:0005634">
    <property type="term" value="C:nucleus"/>
    <property type="evidence" value="ECO:0007669"/>
    <property type="project" value="InterPro"/>
</dbReference>
<dbReference type="GO" id="GO:0000070">
    <property type="term" value="P:mitotic sister chromatid segregation"/>
    <property type="evidence" value="ECO:0007669"/>
    <property type="project" value="TreeGrafter"/>
</dbReference>
<feature type="region of interest" description="Disordered" evidence="10">
    <location>
        <begin position="51"/>
        <end position="89"/>
    </location>
</feature>
<evidence type="ECO:0000256" key="8">
    <source>
        <dbReference type="ARBA" id="ARBA00023306"/>
    </source>
</evidence>
<gene>
    <name evidence="11" type="ORF">CTHT_0069930</name>
</gene>
<feature type="region of interest" description="Disordered" evidence="10">
    <location>
        <begin position="149"/>
        <end position="169"/>
    </location>
</feature>
<evidence type="ECO:0000256" key="10">
    <source>
        <dbReference type="SAM" id="MobiDB-lite"/>
    </source>
</evidence>
<keyword evidence="7" id="KW-0175">Coiled coil</keyword>
<dbReference type="GO" id="GO:0000444">
    <property type="term" value="C:MIS12/MIND type complex"/>
    <property type="evidence" value="ECO:0007669"/>
    <property type="project" value="TreeGrafter"/>
</dbReference>
<organism evidence="12">
    <name type="scientific">Chaetomium thermophilum (strain DSM 1495 / CBS 144.50 / IMI 039719)</name>
    <name type="common">Thermochaetoides thermophila</name>
    <dbReference type="NCBI Taxonomy" id="759272"/>
    <lineage>
        <taxon>Eukaryota</taxon>
        <taxon>Fungi</taxon>
        <taxon>Dikarya</taxon>
        <taxon>Ascomycota</taxon>
        <taxon>Pezizomycotina</taxon>
        <taxon>Sordariomycetes</taxon>
        <taxon>Sordariomycetidae</taxon>
        <taxon>Sordariales</taxon>
        <taxon>Chaetomiaceae</taxon>
        <taxon>Thermochaetoides</taxon>
    </lineage>
</organism>
<name>G0SHG4_CHATD</name>
<evidence type="ECO:0000313" key="11">
    <source>
        <dbReference type="EMBL" id="EGS17653.1"/>
    </source>
</evidence>
<evidence type="ECO:0008006" key="13">
    <source>
        <dbReference type="Google" id="ProtNLM"/>
    </source>
</evidence>
<evidence type="ECO:0000256" key="7">
    <source>
        <dbReference type="ARBA" id="ARBA00023054"/>
    </source>
</evidence>
<keyword evidence="5" id="KW-0498">Mitosis</keyword>
<evidence type="ECO:0000256" key="3">
    <source>
        <dbReference type="ARBA" id="ARBA00022454"/>
    </source>
</evidence>
<dbReference type="OrthoDB" id="1884855at2759"/>
<dbReference type="Proteomes" id="UP000008066">
    <property type="component" value="Unassembled WGS sequence"/>
</dbReference>
<keyword evidence="6" id="KW-0995">Kinetochore</keyword>
<evidence type="ECO:0000256" key="2">
    <source>
        <dbReference type="ARBA" id="ARBA00008643"/>
    </source>
</evidence>
<comment type="subcellular location">
    <subcellularLocation>
        <location evidence="1">Chromosome</location>
        <location evidence="1">Centromere</location>
        <location evidence="1">Kinetochore</location>
    </subcellularLocation>
</comment>
<sequence length="401" mass="44386">MASRSDTELLTEHFGYPPVSLLDEIINSVNFLAERALASIEQGLLNAPPASLGFRPDSNAKKQQQAKAKQKKKGLNGTEQDGDEDKDEQEVDYAQLHRDEVEAGVHQLETLLWASIDKNFDRFEIYVMRNIFGLWKGQELMGTAAEIRTQGEEEEEEEGRRKMTIPWGSDPARGIESINHLRRRLQASKRLQAMLVAERARNAALLAEMKRLLGVVATTPSEPEVEQNNDNNKPAPFRFLRNKTPLSSTDASAPLTTTTAFALSQLPALRDLSSDLRKALPKLAAPVPDEEDELDSGDGKKKSWRVERLEYVETAARRHLEKVRGLELTEDGEVKDGQDVLVGGEMGSKGLGRLEKEQVEGLEKVVGMLGRKTGSVRRQDGSSGEGEDVDEGGGGDRMDES</sequence>
<reference evidence="11 12" key="1">
    <citation type="journal article" date="2011" name="Cell">
        <title>Insight into structure and assembly of the nuclear pore complex by utilizing the genome of a eukaryotic thermophile.</title>
        <authorList>
            <person name="Amlacher S."/>
            <person name="Sarges P."/>
            <person name="Flemming D."/>
            <person name="van Noort V."/>
            <person name="Kunze R."/>
            <person name="Devos D.P."/>
            <person name="Arumugam M."/>
            <person name="Bork P."/>
            <person name="Hurt E."/>
        </authorList>
    </citation>
    <scope>NUCLEOTIDE SEQUENCE [LARGE SCALE GENOMIC DNA]</scope>
    <source>
        <strain evidence="12">DSM 1495 / CBS 144.50 / IMI 039719</strain>
    </source>
</reference>
<evidence type="ECO:0000256" key="6">
    <source>
        <dbReference type="ARBA" id="ARBA00022838"/>
    </source>
</evidence>
<feature type="compositionally biased region" description="Acidic residues" evidence="10">
    <location>
        <begin position="80"/>
        <end position="89"/>
    </location>
</feature>
<dbReference type="EMBL" id="GL988047">
    <property type="protein sequence ID" value="EGS17653.1"/>
    <property type="molecule type" value="Genomic_DNA"/>
</dbReference>
<evidence type="ECO:0000256" key="9">
    <source>
        <dbReference type="ARBA" id="ARBA00023328"/>
    </source>
</evidence>
<keyword evidence="3" id="KW-0158">Chromosome</keyword>
<dbReference type="Pfam" id="PF05859">
    <property type="entry name" value="Mis12"/>
    <property type="match status" value="1"/>
</dbReference>